<proteinExistence type="predicted"/>
<evidence type="ECO:0000313" key="4">
    <source>
        <dbReference type="Proteomes" id="UP001500642"/>
    </source>
</evidence>
<protein>
    <recommendedName>
        <fullName evidence="2">Thiaminase-2/PQQC domain-containing protein</fullName>
    </recommendedName>
</protein>
<evidence type="ECO:0000313" key="3">
    <source>
        <dbReference type="EMBL" id="GAA4392285.1"/>
    </source>
</evidence>
<dbReference type="EMBL" id="BAABGL010000015">
    <property type="protein sequence ID" value="GAA4392285.1"/>
    <property type="molecule type" value="Genomic_DNA"/>
</dbReference>
<accession>A0ABP8JKI4</accession>
<dbReference type="InterPro" id="IPR016084">
    <property type="entry name" value="Haem_Oase-like_multi-hlx"/>
</dbReference>
<evidence type="ECO:0000259" key="2">
    <source>
        <dbReference type="Pfam" id="PF03070"/>
    </source>
</evidence>
<dbReference type="SUPFAM" id="SSF48613">
    <property type="entry name" value="Heme oxygenase-like"/>
    <property type="match status" value="1"/>
</dbReference>
<dbReference type="PANTHER" id="PTHR43198">
    <property type="entry name" value="BIFUNCTIONAL TH2 PROTEIN"/>
    <property type="match status" value="1"/>
</dbReference>
<dbReference type="PANTHER" id="PTHR43198:SF2">
    <property type="entry name" value="SI:CH1073-67J19.1-RELATED"/>
    <property type="match status" value="1"/>
</dbReference>
<comment type="caution">
    <text evidence="3">The sequence shown here is derived from an EMBL/GenBank/DDBJ whole genome shotgun (WGS) entry which is preliminary data.</text>
</comment>
<dbReference type="RefSeq" id="WP_247423120.1">
    <property type="nucleotide sequence ID" value="NZ_BAABGL010000015.1"/>
</dbReference>
<reference evidence="4" key="1">
    <citation type="journal article" date="2019" name="Int. J. Syst. Evol. Microbiol.">
        <title>The Global Catalogue of Microorganisms (GCM) 10K type strain sequencing project: providing services to taxonomists for standard genome sequencing and annotation.</title>
        <authorList>
            <consortium name="The Broad Institute Genomics Platform"/>
            <consortium name="The Broad Institute Genome Sequencing Center for Infectious Disease"/>
            <person name="Wu L."/>
            <person name="Ma J."/>
        </authorList>
    </citation>
    <scope>NUCLEOTIDE SEQUENCE [LARGE SCALE GENOMIC DNA]</scope>
    <source>
        <strain evidence="4">JCM 17808</strain>
    </source>
</reference>
<dbReference type="Gene3D" id="1.20.910.10">
    <property type="entry name" value="Heme oxygenase-like"/>
    <property type="match status" value="1"/>
</dbReference>
<sequence length="239" mass="26235">MTRTYHSGPHSQEVWDSAADTLRAIEDLPFLAELAAGTLDARVFTHYILQDEIYLAGYAKAMTILASRAATQEQTRFWAEAAGLAVHEEQLMHAQLLGADRLGPHVTALTDGTGVPTASPTTLGYTSYLIAQAATAPYEVGVAAVLPCFWVYAHMGKVLTARVGEGMGEHPYREWIETYDSPEFDSSVDRAVAIYEDLARSAGPEVRAAMAAAFRQATVYEWHFWAAAHVRESWDAPRC</sequence>
<name>A0ABP8JKI4_9MICO</name>
<dbReference type="InterPro" id="IPR004305">
    <property type="entry name" value="Thiaminase-2/PQQC"/>
</dbReference>
<feature type="domain" description="Thiaminase-2/PQQC" evidence="2">
    <location>
        <begin position="29"/>
        <end position="228"/>
    </location>
</feature>
<dbReference type="CDD" id="cd19365">
    <property type="entry name" value="TenA_C-like"/>
    <property type="match status" value="1"/>
</dbReference>
<organism evidence="3 4">
    <name type="scientific">Brevibacterium pityocampae</name>
    <dbReference type="NCBI Taxonomy" id="506594"/>
    <lineage>
        <taxon>Bacteria</taxon>
        <taxon>Bacillati</taxon>
        <taxon>Actinomycetota</taxon>
        <taxon>Actinomycetes</taxon>
        <taxon>Micrococcales</taxon>
        <taxon>Brevibacteriaceae</taxon>
        <taxon>Brevibacterium</taxon>
    </lineage>
</organism>
<keyword evidence="4" id="KW-1185">Reference proteome</keyword>
<dbReference type="Proteomes" id="UP001500642">
    <property type="component" value="Unassembled WGS sequence"/>
</dbReference>
<gene>
    <name evidence="3" type="ORF">GCM10023167_20350</name>
</gene>
<evidence type="ECO:0000256" key="1">
    <source>
        <dbReference type="ARBA" id="ARBA00004948"/>
    </source>
</evidence>
<comment type="pathway">
    <text evidence="1">Cofactor biosynthesis; thiamine diphosphate biosynthesis.</text>
</comment>
<dbReference type="Pfam" id="PF03070">
    <property type="entry name" value="TENA_THI-4"/>
    <property type="match status" value="1"/>
</dbReference>
<dbReference type="InterPro" id="IPR050967">
    <property type="entry name" value="Thiamine_Salvage_TenA"/>
</dbReference>